<keyword evidence="2" id="KW-0175">Coiled coil</keyword>
<evidence type="ECO:0000256" key="2">
    <source>
        <dbReference type="SAM" id="Coils"/>
    </source>
</evidence>
<name>A0A9W7IXN3_HIBTR</name>
<accession>A0A9W7IXN3</accession>
<feature type="domain" description="Endonuclease/exonuclease/phosphatase" evidence="3">
    <location>
        <begin position="6"/>
        <end position="163"/>
    </location>
</feature>
<sequence length="612" mass="70112">MKFACLSWNVRGLGRPEKVKAVSRVCRESRAEFIFLQETKIQDINPVLSRTLMGRINFELVHMPSVGSAGGLILLWDKDSLSMEKVIVDARAIILVGRLLAVNRNVGLINVYAPNSLMERRSFFSSLIDRIHDIFVPVIVGGDFNSVLSEDERRGTEYCARDSRLFSEFISSNGLLDLPMEDLIQASLSRSLSDHKAILLKNREASIVRRPFKWFSHWSENKEYVTLVEKTISKEGAVSMGDVLRNVKNATKSWVAKFKEEEAHSVKRIEKRMDELENDLIKGDGDEYKIAELRSLRGSLWATHKRIAREWAQKSRVRWLLDGDKNTKFFHISDTLRRNRNHIGSTRVGDEVMKDSARIRKAFEAHFKECYNISNTLPVKHFGCKLNRLKSKSAVMLEAKFSTEEVWSAIKSAEDCEQVLHWIADTRHCPAVFLDRILECVQFGERHKWKFQFAYRESNGTAHRLAKRWPKTLILLITPPPVDEDERIRQPYVENPSGLPDRTNEAAGCFAQACVETAGECGVPVVDLWTRMQQSPDWRKAYLRYYHFVDCVTTASSDRPDGLHLTQEGNKVVFEEVLKKLNEGGLSLEKLKADLPLFADIDRGDPLKAFQQ</sequence>
<dbReference type="GO" id="GO:0016788">
    <property type="term" value="F:hydrolase activity, acting on ester bonds"/>
    <property type="evidence" value="ECO:0007669"/>
    <property type="project" value="InterPro"/>
</dbReference>
<dbReference type="InterPro" id="IPR005135">
    <property type="entry name" value="Endo/exonuclease/phosphatase"/>
</dbReference>
<evidence type="ECO:0000313" key="5">
    <source>
        <dbReference type="Proteomes" id="UP001165190"/>
    </source>
</evidence>
<dbReference type="PANTHER" id="PTHR14209:SF19">
    <property type="entry name" value="ISOAMYL ACETATE-HYDROLYZING ESTERASE 1 HOMOLOG"/>
    <property type="match status" value="1"/>
</dbReference>
<dbReference type="Pfam" id="PF00657">
    <property type="entry name" value="Lipase_GDSL"/>
    <property type="match status" value="1"/>
</dbReference>
<protein>
    <recommendedName>
        <fullName evidence="3">Endonuclease/exonuclease/phosphatase domain-containing protein</fullName>
    </recommendedName>
</protein>
<reference evidence="4" key="1">
    <citation type="submission" date="2023-05" db="EMBL/GenBank/DDBJ databases">
        <title>Genome and transcriptome analyses reveal genes involved in the formation of fine ridges on petal epidermal cells in Hibiscus trionum.</title>
        <authorList>
            <person name="Koshimizu S."/>
            <person name="Masuda S."/>
            <person name="Ishii T."/>
            <person name="Shirasu K."/>
            <person name="Hoshino A."/>
            <person name="Arita M."/>
        </authorList>
    </citation>
    <scope>NUCLEOTIDE SEQUENCE</scope>
    <source>
        <strain evidence="4">Hamamatsu line</strain>
    </source>
</reference>
<comment type="similarity">
    <text evidence="1">Belongs to the 'GDSL' lipolytic enzyme family.</text>
</comment>
<organism evidence="4 5">
    <name type="scientific">Hibiscus trionum</name>
    <name type="common">Flower of an hour</name>
    <dbReference type="NCBI Taxonomy" id="183268"/>
    <lineage>
        <taxon>Eukaryota</taxon>
        <taxon>Viridiplantae</taxon>
        <taxon>Streptophyta</taxon>
        <taxon>Embryophyta</taxon>
        <taxon>Tracheophyta</taxon>
        <taxon>Spermatophyta</taxon>
        <taxon>Magnoliopsida</taxon>
        <taxon>eudicotyledons</taxon>
        <taxon>Gunneridae</taxon>
        <taxon>Pentapetalae</taxon>
        <taxon>rosids</taxon>
        <taxon>malvids</taxon>
        <taxon>Malvales</taxon>
        <taxon>Malvaceae</taxon>
        <taxon>Malvoideae</taxon>
        <taxon>Hibiscus</taxon>
    </lineage>
</organism>
<feature type="coiled-coil region" evidence="2">
    <location>
        <begin position="259"/>
        <end position="286"/>
    </location>
</feature>
<dbReference type="PANTHER" id="PTHR14209">
    <property type="entry name" value="ISOAMYL ACETATE-HYDROLYZING ESTERASE 1"/>
    <property type="match status" value="1"/>
</dbReference>
<proteinExistence type="inferred from homology"/>
<keyword evidence="5" id="KW-1185">Reference proteome</keyword>
<dbReference type="OrthoDB" id="671439at2759"/>
<comment type="caution">
    <text evidence="4">The sequence shown here is derived from an EMBL/GenBank/DDBJ whole genome shotgun (WGS) entry which is preliminary data.</text>
</comment>
<evidence type="ECO:0000313" key="4">
    <source>
        <dbReference type="EMBL" id="GMJ04237.1"/>
    </source>
</evidence>
<dbReference type="Pfam" id="PF03372">
    <property type="entry name" value="Exo_endo_phos"/>
    <property type="match status" value="1"/>
</dbReference>
<dbReference type="InterPro" id="IPR036691">
    <property type="entry name" value="Endo/exonu/phosph_ase_sf"/>
</dbReference>
<evidence type="ECO:0000256" key="1">
    <source>
        <dbReference type="ARBA" id="ARBA00008668"/>
    </source>
</evidence>
<dbReference type="Gene3D" id="3.60.10.10">
    <property type="entry name" value="Endonuclease/exonuclease/phosphatase"/>
    <property type="match status" value="1"/>
</dbReference>
<dbReference type="Proteomes" id="UP001165190">
    <property type="component" value="Unassembled WGS sequence"/>
</dbReference>
<dbReference type="AlphaFoldDB" id="A0A9W7IXN3"/>
<dbReference type="SUPFAM" id="SSF56219">
    <property type="entry name" value="DNase I-like"/>
    <property type="match status" value="1"/>
</dbReference>
<evidence type="ECO:0000259" key="3">
    <source>
        <dbReference type="Pfam" id="PF03372"/>
    </source>
</evidence>
<dbReference type="Gene3D" id="3.40.50.1110">
    <property type="entry name" value="SGNH hydrolase"/>
    <property type="match status" value="1"/>
</dbReference>
<dbReference type="SUPFAM" id="SSF52266">
    <property type="entry name" value="SGNH hydrolase"/>
    <property type="match status" value="1"/>
</dbReference>
<dbReference type="InterPro" id="IPR001087">
    <property type="entry name" value="GDSL"/>
</dbReference>
<dbReference type="EMBL" id="BSYR01000038">
    <property type="protein sequence ID" value="GMJ04237.1"/>
    <property type="molecule type" value="Genomic_DNA"/>
</dbReference>
<gene>
    <name evidence="4" type="ORF">HRI_004092900</name>
</gene>
<dbReference type="InterPro" id="IPR045136">
    <property type="entry name" value="Iah1-like"/>
</dbReference>
<dbReference type="InterPro" id="IPR036514">
    <property type="entry name" value="SGNH_hydro_sf"/>
</dbReference>